<proteinExistence type="predicted"/>
<keyword evidence="2" id="KW-1185">Reference proteome</keyword>
<gene>
    <name evidence="1" type="ORF">BJY14_005118</name>
</gene>
<comment type="caution">
    <text evidence="1">The sequence shown here is derived from an EMBL/GenBank/DDBJ whole genome shotgun (WGS) entry which is preliminary data.</text>
</comment>
<protein>
    <recommendedName>
        <fullName evidence="3">DUF5655 domain-containing protein</fullName>
    </recommendedName>
</protein>
<dbReference type="AlphaFoldDB" id="A0A7Y9JHK1"/>
<evidence type="ECO:0000313" key="2">
    <source>
        <dbReference type="Proteomes" id="UP000529783"/>
    </source>
</evidence>
<name>A0A7Y9JHK1_9ACTN</name>
<evidence type="ECO:0000313" key="1">
    <source>
        <dbReference type="EMBL" id="NYD49135.1"/>
    </source>
</evidence>
<organism evidence="1 2">
    <name type="scientific">Actinomadura luteofluorescens</name>
    <dbReference type="NCBI Taxonomy" id="46163"/>
    <lineage>
        <taxon>Bacteria</taxon>
        <taxon>Bacillati</taxon>
        <taxon>Actinomycetota</taxon>
        <taxon>Actinomycetes</taxon>
        <taxon>Streptosporangiales</taxon>
        <taxon>Thermomonosporaceae</taxon>
        <taxon>Actinomadura</taxon>
    </lineage>
</organism>
<evidence type="ECO:0008006" key="3">
    <source>
        <dbReference type="Google" id="ProtNLM"/>
    </source>
</evidence>
<accession>A0A7Y9JHK1</accession>
<sequence length="118" mass="13335">MGEVLSAQVERSVLYLRTRLGRRTACRYLEVLALTLRPQGWRFVKLYRPAAVPLLRVYVNGTEEIAIEVSALPVPGGEWAYHDARLGRRGYLHPCTDADAAAKVVGDLLKHRMFPSTW</sequence>
<dbReference type="RefSeq" id="WP_179845923.1">
    <property type="nucleotide sequence ID" value="NZ_JACCBA010000001.1"/>
</dbReference>
<dbReference type="Proteomes" id="UP000529783">
    <property type="component" value="Unassembled WGS sequence"/>
</dbReference>
<dbReference type="EMBL" id="JACCBA010000001">
    <property type="protein sequence ID" value="NYD49135.1"/>
    <property type="molecule type" value="Genomic_DNA"/>
</dbReference>
<reference evidence="1 2" key="1">
    <citation type="submission" date="2020-07" db="EMBL/GenBank/DDBJ databases">
        <title>Sequencing the genomes of 1000 actinobacteria strains.</title>
        <authorList>
            <person name="Klenk H.-P."/>
        </authorList>
    </citation>
    <scope>NUCLEOTIDE SEQUENCE [LARGE SCALE GENOMIC DNA]</scope>
    <source>
        <strain evidence="1 2">DSM 40398</strain>
    </source>
</reference>